<dbReference type="InterPro" id="IPR001736">
    <property type="entry name" value="PLipase_D/transphosphatidylase"/>
</dbReference>
<evidence type="ECO:0000256" key="11">
    <source>
        <dbReference type="ARBA" id="ARBA00023264"/>
    </source>
</evidence>
<evidence type="ECO:0000256" key="3">
    <source>
        <dbReference type="ARBA" id="ARBA00022516"/>
    </source>
</evidence>
<dbReference type="Pfam" id="PF13091">
    <property type="entry name" value="PLDc_2"/>
    <property type="match status" value="2"/>
</dbReference>
<gene>
    <name evidence="14" type="primary">cls</name>
    <name evidence="12" type="synonym">clsA</name>
    <name evidence="14" type="ORF">NCTC10801_01760</name>
</gene>
<evidence type="ECO:0000256" key="7">
    <source>
        <dbReference type="ARBA" id="ARBA00022989"/>
    </source>
</evidence>
<feature type="active site" evidence="12">
    <location>
        <position position="415"/>
    </location>
</feature>
<keyword evidence="9 12" id="KW-0472">Membrane</keyword>
<dbReference type="InterPro" id="IPR022924">
    <property type="entry name" value="Cardiolipin_synthase"/>
</dbReference>
<comment type="similarity">
    <text evidence="12">Belongs to the phospholipase D family. Cardiolipin synthase subfamily. ClsA sub-subfamily.</text>
</comment>
<dbReference type="InterPro" id="IPR025202">
    <property type="entry name" value="PLD-like_dom"/>
</dbReference>
<dbReference type="OrthoDB" id="9814092at2"/>
<feature type="domain" description="PLD phosphodiesterase" evidence="13">
    <location>
        <begin position="403"/>
        <end position="430"/>
    </location>
</feature>
<keyword evidence="10 12" id="KW-0594">Phospholipid biosynthesis</keyword>
<keyword evidence="4 12" id="KW-0808">Transferase</keyword>
<dbReference type="Pfam" id="PF13396">
    <property type="entry name" value="PLDc_N"/>
    <property type="match status" value="1"/>
</dbReference>
<accession>A0A380TVF8</accession>
<dbReference type="GO" id="GO:0032049">
    <property type="term" value="P:cardiolipin biosynthetic process"/>
    <property type="evidence" value="ECO:0007669"/>
    <property type="project" value="UniProtKB-UniRule"/>
</dbReference>
<feature type="active site" evidence="12">
    <location>
        <position position="227"/>
    </location>
</feature>
<dbReference type="GO" id="GO:0008808">
    <property type="term" value="F:cardiolipin synthase activity"/>
    <property type="evidence" value="ECO:0007669"/>
    <property type="project" value="UniProtKB-UniRule"/>
</dbReference>
<keyword evidence="15" id="KW-1185">Reference proteome</keyword>
<evidence type="ECO:0000256" key="5">
    <source>
        <dbReference type="ARBA" id="ARBA00022692"/>
    </source>
</evidence>
<dbReference type="HAMAP" id="MF_00190">
    <property type="entry name" value="Cardiolipin_synth_ClsA"/>
    <property type="match status" value="1"/>
</dbReference>
<dbReference type="AlphaFoldDB" id="A0A380TVF8"/>
<proteinExistence type="inferred from homology"/>
<feature type="transmembrane region" description="Helical" evidence="12">
    <location>
        <begin position="38"/>
        <end position="59"/>
    </location>
</feature>
<feature type="transmembrane region" description="Helical" evidence="12">
    <location>
        <begin position="7"/>
        <end position="26"/>
    </location>
</feature>
<dbReference type="CDD" id="cd09158">
    <property type="entry name" value="PLDc_EcCLS_like_2"/>
    <property type="match status" value="1"/>
</dbReference>
<evidence type="ECO:0000256" key="1">
    <source>
        <dbReference type="ARBA" id="ARBA00004651"/>
    </source>
</evidence>
<reference evidence="14 15" key="1">
    <citation type="submission" date="2018-06" db="EMBL/GenBank/DDBJ databases">
        <authorList>
            <consortium name="Pathogen Informatics"/>
            <person name="Doyle S."/>
        </authorList>
    </citation>
    <scope>NUCLEOTIDE SEQUENCE [LARGE SCALE GENOMIC DNA]</scope>
    <source>
        <strain evidence="14 15">NCTC10801</strain>
    </source>
</reference>
<evidence type="ECO:0000256" key="12">
    <source>
        <dbReference type="HAMAP-Rule" id="MF_00190"/>
    </source>
</evidence>
<evidence type="ECO:0000313" key="14">
    <source>
        <dbReference type="EMBL" id="SUT92688.1"/>
    </source>
</evidence>
<dbReference type="EC" id="2.7.8.-" evidence="12"/>
<dbReference type="NCBIfam" id="TIGR04265">
    <property type="entry name" value="bac_cardiolipin"/>
    <property type="match status" value="1"/>
</dbReference>
<dbReference type="EMBL" id="UFRQ01000003">
    <property type="protein sequence ID" value="SUT92688.1"/>
    <property type="molecule type" value="Genomic_DNA"/>
</dbReference>
<feature type="active site" evidence="12">
    <location>
        <position position="225"/>
    </location>
</feature>
<dbReference type="GO" id="GO:0005886">
    <property type="term" value="C:plasma membrane"/>
    <property type="evidence" value="ECO:0007669"/>
    <property type="project" value="UniProtKB-SubCell"/>
</dbReference>
<evidence type="ECO:0000256" key="6">
    <source>
        <dbReference type="ARBA" id="ARBA00022737"/>
    </source>
</evidence>
<feature type="domain" description="PLD phosphodiesterase" evidence="13">
    <location>
        <begin position="220"/>
        <end position="247"/>
    </location>
</feature>
<evidence type="ECO:0000256" key="2">
    <source>
        <dbReference type="ARBA" id="ARBA00022475"/>
    </source>
</evidence>
<comment type="function">
    <text evidence="12">Catalyzes the reversible phosphatidyl group transfer from one phosphatidylglycerol molecule to another to form cardiolipin (CL) (diphosphatidylglycerol) and glycerol.</text>
</comment>
<keyword evidence="7 12" id="KW-1133">Transmembrane helix</keyword>
<name>A0A380TVF8_9PAST</name>
<dbReference type="PROSITE" id="PS50035">
    <property type="entry name" value="PLD"/>
    <property type="match status" value="2"/>
</dbReference>
<evidence type="ECO:0000259" key="13">
    <source>
        <dbReference type="PROSITE" id="PS50035"/>
    </source>
</evidence>
<comment type="catalytic activity">
    <reaction evidence="12">
        <text>2 a 1,2-diacyl-sn-glycero-3-phospho-(1'-sn-glycerol) = a cardiolipin + glycerol</text>
        <dbReference type="Rhea" id="RHEA:31451"/>
        <dbReference type="ChEBI" id="CHEBI:17754"/>
        <dbReference type="ChEBI" id="CHEBI:62237"/>
        <dbReference type="ChEBI" id="CHEBI:64716"/>
    </reaction>
</comment>
<dbReference type="InterPro" id="IPR027379">
    <property type="entry name" value="CLS_N"/>
</dbReference>
<evidence type="ECO:0000256" key="4">
    <source>
        <dbReference type="ARBA" id="ARBA00022679"/>
    </source>
</evidence>
<evidence type="ECO:0000256" key="8">
    <source>
        <dbReference type="ARBA" id="ARBA00023098"/>
    </source>
</evidence>
<dbReference type="PANTHER" id="PTHR21248:SF22">
    <property type="entry name" value="PHOSPHOLIPASE D"/>
    <property type="match status" value="1"/>
</dbReference>
<protein>
    <recommendedName>
        <fullName evidence="12">Cardiolipin synthase A</fullName>
        <shortName evidence="12">CL synthase</shortName>
        <ecNumber evidence="12">2.7.8.-</ecNumber>
    </recommendedName>
</protein>
<comment type="subcellular location">
    <subcellularLocation>
        <location evidence="1 12">Cell membrane</location>
        <topology evidence="1 12">Multi-pass membrane protein</topology>
    </subcellularLocation>
</comment>
<dbReference type="InterPro" id="IPR030840">
    <property type="entry name" value="CL_synthase_A"/>
</dbReference>
<dbReference type="CDD" id="cd09152">
    <property type="entry name" value="PLDc_EcCLS_like_1"/>
    <property type="match status" value="1"/>
</dbReference>
<dbReference type="Gene3D" id="3.30.870.10">
    <property type="entry name" value="Endonuclease Chain A"/>
    <property type="match status" value="2"/>
</dbReference>
<evidence type="ECO:0000256" key="10">
    <source>
        <dbReference type="ARBA" id="ARBA00023209"/>
    </source>
</evidence>
<organism evidence="14 15">
    <name type="scientific">[Actinobacillus] rossii</name>
    <dbReference type="NCBI Taxonomy" id="123820"/>
    <lineage>
        <taxon>Bacteria</taxon>
        <taxon>Pseudomonadati</taxon>
        <taxon>Pseudomonadota</taxon>
        <taxon>Gammaproteobacteria</taxon>
        <taxon>Pasteurellales</taxon>
        <taxon>Pasteurellaceae</taxon>
    </lineage>
</organism>
<keyword evidence="3 12" id="KW-0444">Lipid biosynthesis</keyword>
<evidence type="ECO:0000313" key="15">
    <source>
        <dbReference type="Proteomes" id="UP000254649"/>
    </source>
</evidence>
<feature type="active site" evidence="12">
    <location>
        <position position="410"/>
    </location>
</feature>
<feature type="active site" evidence="12">
    <location>
        <position position="232"/>
    </location>
</feature>
<keyword evidence="2 12" id="KW-1003">Cell membrane</keyword>
<feature type="active site" evidence="12">
    <location>
        <position position="408"/>
    </location>
</feature>
<dbReference type="PANTHER" id="PTHR21248">
    <property type="entry name" value="CARDIOLIPIN SYNTHASE"/>
    <property type="match status" value="1"/>
</dbReference>
<keyword evidence="5 12" id="KW-0812">Transmembrane</keyword>
<evidence type="ECO:0000256" key="9">
    <source>
        <dbReference type="ARBA" id="ARBA00023136"/>
    </source>
</evidence>
<dbReference type="Proteomes" id="UP000254649">
    <property type="component" value="Unassembled WGS sequence"/>
</dbReference>
<keyword evidence="8 12" id="KW-0443">Lipid metabolism</keyword>
<keyword evidence="11 12" id="KW-1208">Phospholipid metabolism</keyword>
<dbReference type="SMART" id="SM00155">
    <property type="entry name" value="PLDc"/>
    <property type="match status" value="2"/>
</dbReference>
<keyword evidence="6" id="KW-0677">Repeat</keyword>
<dbReference type="SUPFAM" id="SSF56024">
    <property type="entry name" value="Phospholipase D/nuclease"/>
    <property type="match status" value="2"/>
</dbReference>
<sequence>MTITFEHIVAYAIPAVMWTLIVFITLRQLTKKQSSTAMLSWLMIIYLVPILGILAYLILGEINLGKRRINALKTLHPKYSQWFKELAQQKNIVISDRTYLSAPLFNLTQNRLGIPAIQGNELHILDTPKTIMESIIGDIQQAKHTINMVFYIWSDGGLVNEVMTALIDARRRGVQVRILLDYVGSRDFFKSENCRYMRENGIEITEALHVRLYRIFLRRIDLRQHRKIIIIDNEIAYTGSMNMVDPKFFKQKDNVGEWIDIMVRINGPVSSVLNGLHSLDWELETEQALPLVLPSQASAKLLPIETQNRHTVQILATGPGYPEELMEQALNTAIFSARESIFITSPYFVPSQNIVDALCTAALRDVDVTLILPRKNDSLMVGWASRTLFEELLAAGVKIYMFEGGLLHTKSVLIDNKLSLVGTVNMDMRSFLLNYEVTMAVEDEEFANEVNLLHEGYLNNAMQLDYLRWTKRPMHKRITEKLFFLFSPLL</sequence>